<evidence type="ECO:0000313" key="1">
    <source>
        <dbReference type="EnsemblMetazoa" id="tetur12g00840.1"/>
    </source>
</evidence>
<dbReference type="HOGENOM" id="CLU_3336184_0_0_1"/>
<protein>
    <submittedName>
        <fullName evidence="1">Uncharacterized protein</fullName>
    </submittedName>
</protein>
<organism evidence="1 2">
    <name type="scientific">Tetranychus urticae</name>
    <name type="common">Two-spotted spider mite</name>
    <dbReference type="NCBI Taxonomy" id="32264"/>
    <lineage>
        <taxon>Eukaryota</taxon>
        <taxon>Metazoa</taxon>
        <taxon>Ecdysozoa</taxon>
        <taxon>Arthropoda</taxon>
        <taxon>Chelicerata</taxon>
        <taxon>Arachnida</taxon>
        <taxon>Acari</taxon>
        <taxon>Acariformes</taxon>
        <taxon>Trombidiformes</taxon>
        <taxon>Prostigmata</taxon>
        <taxon>Eleutherengona</taxon>
        <taxon>Raphignathae</taxon>
        <taxon>Tetranychoidea</taxon>
        <taxon>Tetranychidae</taxon>
        <taxon>Tetranychus</taxon>
    </lineage>
</organism>
<dbReference type="EMBL" id="CAEY01000112">
    <property type="status" value="NOT_ANNOTATED_CDS"/>
    <property type="molecule type" value="Genomic_DNA"/>
</dbReference>
<reference evidence="2" key="1">
    <citation type="submission" date="2011-08" db="EMBL/GenBank/DDBJ databases">
        <authorList>
            <person name="Rombauts S."/>
        </authorList>
    </citation>
    <scope>NUCLEOTIDE SEQUENCE</scope>
    <source>
        <strain evidence="2">London</strain>
    </source>
</reference>
<evidence type="ECO:0000313" key="2">
    <source>
        <dbReference type="Proteomes" id="UP000015104"/>
    </source>
</evidence>
<dbReference type="AlphaFoldDB" id="T1KIC2"/>
<dbReference type="EnsemblMetazoa" id="tetur12g00840.1">
    <property type="protein sequence ID" value="tetur12g00840.1"/>
    <property type="gene ID" value="tetur12g00840"/>
</dbReference>
<sequence>MTIAEHTHFRYSSAILLLKGWSDSSGITSSGLHHQINI</sequence>
<proteinExistence type="predicted"/>
<accession>T1KIC2</accession>
<dbReference type="Proteomes" id="UP000015104">
    <property type="component" value="Unassembled WGS sequence"/>
</dbReference>
<name>T1KIC2_TETUR</name>
<keyword evidence="2" id="KW-1185">Reference proteome</keyword>
<reference evidence="1" key="2">
    <citation type="submission" date="2015-06" db="UniProtKB">
        <authorList>
            <consortium name="EnsemblMetazoa"/>
        </authorList>
    </citation>
    <scope>IDENTIFICATION</scope>
</reference>